<name>A0AAV4G3Q0_9GAST</name>
<proteinExistence type="predicted"/>
<comment type="caution">
    <text evidence="1">The sequence shown here is derived from an EMBL/GenBank/DDBJ whole genome shotgun (WGS) entry which is preliminary data.</text>
</comment>
<evidence type="ECO:0000313" key="1">
    <source>
        <dbReference type="EMBL" id="GFR79665.1"/>
    </source>
</evidence>
<dbReference type="EMBL" id="BMAT01004760">
    <property type="protein sequence ID" value="GFR79665.1"/>
    <property type="molecule type" value="Genomic_DNA"/>
</dbReference>
<dbReference type="Proteomes" id="UP000762676">
    <property type="component" value="Unassembled WGS sequence"/>
</dbReference>
<dbReference type="AlphaFoldDB" id="A0AAV4G3Q0"/>
<organism evidence="1 2">
    <name type="scientific">Elysia marginata</name>
    <dbReference type="NCBI Taxonomy" id="1093978"/>
    <lineage>
        <taxon>Eukaryota</taxon>
        <taxon>Metazoa</taxon>
        <taxon>Spiralia</taxon>
        <taxon>Lophotrochozoa</taxon>
        <taxon>Mollusca</taxon>
        <taxon>Gastropoda</taxon>
        <taxon>Heterobranchia</taxon>
        <taxon>Euthyneura</taxon>
        <taxon>Panpulmonata</taxon>
        <taxon>Sacoglossa</taxon>
        <taxon>Placobranchoidea</taxon>
        <taxon>Plakobranchidae</taxon>
        <taxon>Elysia</taxon>
    </lineage>
</organism>
<reference evidence="1 2" key="1">
    <citation type="journal article" date="2021" name="Elife">
        <title>Chloroplast acquisition without the gene transfer in kleptoplastic sea slugs, Plakobranchus ocellatus.</title>
        <authorList>
            <person name="Maeda T."/>
            <person name="Takahashi S."/>
            <person name="Yoshida T."/>
            <person name="Shimamura S."/>
            <person name="Takaki Y."/>
            <person name="Nagai Y."/>
            <person name="Toyoda A."/>
            <person name="Suzuki Y."/>
            <person name="Arimoto A."/>
            <person name="Ishii H."/>
            <person name="Satoh N."/>
            <person name="Nishiyama T."/>
            <person name="Hasebe M."/>
            <person name="Maruyama T."/>
            <person name="Minagawa J."/>
            <person name="Obokata J."/>
            <person name="Shigenobu S."/>
        </authorList>
    </citation>
    <scope>NUCLEOTIDE SEQUENCE [LARGE SCALE GENOMIC DNA]</scope>
</reference>
<evidence type="ECO:0000313" key="2">
    <source>
        <dbReference type="Proteomes" id="UP000762676"/>
    </source>
</evidence>
<keyword evidence="2" id="KW-1185">Reference proteome</keyword>
<protein>
    <submittedName>
        <fullName evidence="1">Uncharacterized protein</fullName>
    </submittedName>
</protein>
<gene>
    <name evidence="1" type="ORF">ElyMa_002293400</name>
</gene>
<accession>A0AAV4G3Q0</accession>
<sequence length="87" mass="9718">MLGVCLRCYVHTREARRQSDYLTVSTESCTLSAPAGPVGFVLSSASWQSLLLVVKLLLDCVDILTRHQLAARDYCSWPANMARFNIQ</sequence>